<feature type="region of interest" description="Disordered" evidence="1">
    <location>
        <begin position="262"/>
        <end position="348"/>
    </location>
</feature>
<organism evidence="2">
    <name type="scientific">Mycobacterium sp. (strain JLS)</name>
    <dbReference type="NCBI Taxonomy" id="164757"/>
    <lineage>
        <taxon>Bacteria</taxon>
        <taxon>Bacillati</taxon>
        <taxon>Actinomycetota</taxon>
        <taxon>Actinomycetes</taxon>
        <taxon>Mycobacteriales</taxon>
        <taxon>Mycobacteriaceae</taxon>
        <taxon>Mycobacterium</taxon>
    </lineage>
</organism>
<gene>
    <name evidence="2" type="ordered locus">Mjls_3432</name>
</gene>
<feature type="compositionally biased region" description="Acidic residues" evidence="1">
    <location>
        <begin position="286"/>
        <end position="329"/>
    </location>
</feature>
<accession>A0A5Q5CIX7</accession>
<reference evidence="2" key="1">
    <citation type="submission" date="2007-02" db="EMBL/GenBank/DDBJ databases">
        <title>Complete sequence of Mycobacterium sp. JLS.</title>
        <authorList>
            <consortium name="US DOE Joint Genome Institute"/>
            <person name="Copeland A."/>
            <person name="Lucas S."/>
            <person name="Lapidus A."/>
            <person name="Barry K."/>
            <person name="Detter J.C."/>
            <person name="Glavina del Rio T."/>
            <person name="Hammon N."/>
            <person name="Israni S."/>
            <person name="Dalin E."/>
            <person name="Tice H."/>
            <person name="Pitluck S."/>
            <person name="Chain P."/>
            <person name="Malfatti S."/>
            <person name="Shin M."/>
            <person name="Vergez L."/>
            <person name="Schmutz J."/>
            <person name="Larimer F."/>
            <person name="Land M."/>
            <person name="Hauser L."/>
            <person name="Kyrpides N."/>
            <person name="Mikhailova N."/>
            <person name="Miller C.D."/>
            <person name="Anderson A.J."/>
            <person name="Sims R.C."/>
            <person name="Richardson P."/>
        </authorList>
    </citation>
    <scope>NUCLEOTIDE SEQUENCE [LARGE SCALE GENOMIC DNA]</scope>
    <source>
        <strain evidence="2">JLS</strain>
    </source>
</reference>
<evidence type="ECO:0000256" key="1">
    <source>
        <dbReference type="SAM" id="MobiDB-lite"/>
    </source>
</evidence>
<name>A0A5Q5CIX7_MYCSJ</name>
<feature type="compositionally biased region" description="Polar residues" evidence="1">
    <location>
        <begin position="337"/>
        <end position="348"/>
    </location>
</feature>
<proteinExistence type="predicted"/>
<dbReference type="KEGG" id="mjl:Mjls_3432"/>
<dbReference type="AlphaFoldDB" id="A0A5Q5CIX7"/>
<sequence length="348" mass="36045" precursor="true">MNGSVRAVFTAGVVALTGGALVVSTPLLPTTVEVVRPVVNTAGVATLAPPVEPPSADELRSALALVGQLAQAPIGADEPPVRVAAAAFDDPAVLDTASTVIDDVYSVARYWANYVALDLGPWLLNWVPLGYLISDQIYIWYPDLVLPTVDSFVYDFLDPVVNDALNPAVWLEGINAIVSTAANGVGNGIVDEIDYVLSLGWFPIPLPPLPTPPLPRLASESAPAVTVAASSEFDEIVTDTTDGPLADPAPQASVEQIATEKIDETETETDPAAEVQAPGDSGSAAEDVEEPASDSEDEESQEVADDPSVDDPSDADQPDADQAEGESAEQESAAKTAETSSGENGSGD</sequence>
<dbReference type="EMBL" id="CP000580">
    <property type="protein sequence ID" value="ABN99210.1"/>
    <property type="molecule type" value="Genomic_DNA"/>
</dbReference>
<protein>
    <submittedName>
        <fullName evidence="2">Uncharacterized protein</fullName>
    </submittedName>
</protein>
<evidence type="ECO:0000313" key="2">
    <source>
        <dbReference type="EMBL" id="ABN99210.1"/>
    </source>
</evidence>